<keyword evidence="19" id="KW-1185">Reference proteome</keyword>
<evidence type="ECO:0000259" key="15">
    <source>
        <dbReference type="Pfam" id="PF01225"/>
    </source>
</evidence>
<dbReference type="Pfam" id="PF01225">
    <property type="entry name" value="Mur_ligase"/>
    <property type="match status" value="1"/>
</dbReference>
<keyword evidence="7 14" id="KW-0547">Nucleotide-binding</keyword>
<comment type="subcellular location">
    <subcellularLocation>
        <location evidence="1 14">Cytoplasm</location>
    </subcellularLocation>
</comment>
<evidence type="ECO:0000256" key="5">
    <source>
        <dbReference type="ARBA" id="ARBA00022598"/>
    </source>
</evidence>
<dbReference type="HAMAP" id="MF_00046">
    <property type="entry name" value="MurC"/>
    <property type="match status" value="1"/>
</dbReference>
<dbReference type="InterPro" id="IPR004101">
    <property type="entry name" value="Mur_ligase_C"/>
</dbReference>
<feature type="domain" description="Mur ligase C-terminal" evidence="16">
    <location>
        <begin position="317"/>
        <end position="446"/>
    </location>
</feature>
<evidence type="ECO:0000259" key="16">
    <source>
        <dbReference type="Pfam" id="PF02875"/>
    </source>
</evidence>
<evidence type="ECO:0000256" key="1">
    <source>
        <dbReference type="ARBA" id="ARBA00004496"/>
    </source>
</evidence>
<comment type="similarity">
    <text evidence="14">Belongs to the MurCDEF family.</text>
</comment>
<reference evidence="18 19" key="1">
    <citation type="journal article" date="2021" name="ISME Commun">
        <title>Automated analysis of genomic sequences facilitates high-throughput and comprehensive description of bacteria.</title>
        <authorList>
            <person name="Hitch T.C.A."/>
        </authorList>
    </citation>
    <scope>NUCLEOTIDE SEQUENCE [LARGE SCALE GENOMIC DNA]</scope>
    <source>
        <strain evidence="18 19">Sanger_109</strain>
    </source>
</reference>
<evidence type="ECO:0000259" key="17">
    <source>
        <dbReference type="Pfam" id="PF08245"/>
    </source>
</evidence>
<evidence type="ECO:0000313" key="18">
    <source>
        <dbReference type="EMBL" id="MCU6762940.1"/>
    </source>
</evidence>
<feature type="domain" description="Mur ligase N-terminal catalytic" evidence="15">
    <location>
        <begin position="11"/>
        <end position="111"/>
    </location>
</feature>
<keyword evidence="5 14" id="KW-0436">Ligase</keyword>
<dbReference type="SUPFAM" id="SSF53244">
    <property type="entry name" value="MurD-like peptide ligases, peptide-binding domain"/>
    <property type="match status" value="1"/>
</dbReference>
<dbReference type="NCBIfam" id="TIGR01082">
    <property type="entry name" value="murC"/>
    <property type="match status" value="1"/>
</dbReference>
<dbReference type="InterPro" id="IPR013221">
    <property type="entry name" value="Mur_ligase_cen"/>
</dbReference>
<name>A0ABT2TL58_9FIRM</name>
<evidence type="ECO:0000256" key="2">
    <source>
        <dbReference type="ARBA" id="ARBA00004752"/>
    </source>
</evidence>
<dbReference type="InterPro" id="IPR050061">
    <property type="entry name" value="MurCDEF_pg_biosynth"/>
</dbReference>
<evidence type="ECO:0000256" key="4">
    <source>
        <dbReference type="ARBA" id="ARBA00022490"/>
    </source>
</evidence>
<feature type="binding site" evidence="14">
    <location>
        <begin position="118"/>
        <end position="124"/>
    </location>
    <ligand>
        <name>ATP</name>
        <dbReference type="ChEBI" id="CHEBI:30616"/>
    </ligand>
</feature>
<dbReference type="PANTHER" id="PTHR43445">
    <property type="entry name" value="UDP-N-ACETYLMURAMATE--L-ALANINE LIGASE-RELATED"/>
    <property type="match status" value="1"/>
</dbReference>
<dbReference type="InterPro" id="IPR036615">
    <property type="entry name" value="Mur_ligase_C_dom_sf"/>
</dbReference>
<dbReference type="RefSeq" id="WP_158425596.1">
    <property type="nucleotide sequence ID" value="NZ_JAOQJQ010000004.1"/>
</dbReference>
<dbReference type="InterPro" id="IPR000713">
    <property type="entry name" value="Mur_ligase_N"/>
</dbReference>
<dbReference type="SUPFAM" id="SSF51984">
    <property type="entry name" value="MurCD N-terminal domain"/>
    <property type="match status" value="1"/>
</dbReference>
<comment type="function">
    <text evidence="14">Cell wall formation.</text>
</comment>
<evidence type="ECO:0000256" key="11">
    <source>
        <dbReference type="ARBA" id="ARBA00023306"/>
    </source>
</evidence>
<dbReference type="Gene3D" id="3.40.50.720">
    <property type="entry name" value="NAD(P)-binding Rossmann-like Domain"/>
    <property type="match status" value="1"/>
</dbReference>
<dbReference type="Proteomes" id="UP001652442">
    <property type="component" value="Unassembled WGS sequence"/>
</dbReference>
<dbReference type="Gene3D" id="3.90.190.20">
    <property type="entry name" value="Mur ligase, C-terminal domain"/>
    <property type="match status" value="1"/>
</dbReference>
<dbReference type="Pfam" id="PF02875">
    <property type="entry name" value="Mur_ligase_C"/>
    <property type="match status" value="1"/>
</dbReference>
<feature type="domain" description="Mur ligase central" evidence="17">
    <location>
        <begin position="116"/>
        <end position="295"/>
    </location>
</feature>
<accession>A0ABT2TL58</accession>
<proteinExistence type="inferred from homology"/>
<keyword evidence="11 14" id="KW-0131">Cell cycle</keyword>
<comment type="pathway">
    <text evidence="2 14">Cell wall biogenesis; peptidoglycan biosynthesis.</text>
</comment>
<keyword evidence="6 14" id="KW-0132">Cell division</keyword>
<evidence type="ECO:0000256" key="14">
    <source>
        <dbReference type="HAMAP-Rule" id="MF_00046"/>
    </source>
</evidence>
<dbReference type="Pfam" id="PF08245">
    <property type="entry name" value="Mur_ligase_M"/>
    <property type="match status" value="1"/>
</dbReference>
<evidence type="ECO:0000256" key="12">
    <source>
        <dbReference type="ARBA" id="ARBA00023316"/>
    </source>
</evidence>
<dbReference type="InterPro" id="IPR005758">
    <property type="entry name" value="UDP-N-AcMur_Ala_ligase_MurC"/>
</dbReference>
<organism evidence="18 19">
    <name type="scientific">Brotonthovivens ammoniilytica</name>
    <dbReference type="NCBI Taxonomy" id="2981725"/>
    <lineage>
        <taxon>Bacteria</taxon>
        <taxon>Bacillati</taxon>
        <taxon>Bacillota</taxon>
        <taxon>Clostridia</taxon>
        <taxon>Lachnospirales</taxon>
        <taxon>Lachnospiraceae</taxon>
        <taxon>Brotonthovivens</taxon>
    </lineage>
</organism>
<sequence length="458" mass="50105">MYEINFNSPIHIHFIGIGGISMSGLAEILLKEKFTVSGSDARESHLTKLLALQGARIYIGQRAANISDDTDLVVYTAAIHEDNPEFAQAVKQEIPMLTRAELLGQIMKHYHNSIAVCGTHGKTTTTSMLTEILLTAEADPTISVGGMLSSIGGNIRVGSSDIFLTEACEYTNSFLNFYPKYNIILNIEEDHLDFFKDIQEIRHSFRQFAANTAENGIVFINSGIPDYSEITTDLSCRVITFGLSGTEDYFASDITYNNHGCASFTVNHSQNTYPVQIQVPGEHNVSNALSAFACALEAGIKPDRIILGLKSFGGAARRFEFKGKLGSVTVIDDYAHHPTEIKATLSSAKNVAHDRIICVFQPHTYTRTKAFFHEFADALALADIVVLADIYAARETDTLGISSRDLAAAVLAAGTECHYFPSFDEIENFLLENSMNNDLLITMGAGDVYKIGESLLGL</sequence>
<protein>
    <recommendedName>
        <fullName evidence="3 14">UDP-N-acetylmuramate--L-alanine ligase</fullName>
        <ecNumber evidence="3 14">6.3.2.8</ecNumber>
    </recommendedName>
    <alternativeName>
        <fullName evidence="14">UDP-N-acetylmuramoyl-L-alanine synthetase</fullName>
    </alternativeName>
</protein>
<keyword evidence="10 14" id="KW-0573">Peptidoglycan synthesis</keyword>
<gene>
    <name evidence="14 18" type="primary">murC</name>
    <name evidence="18" type="ORF">OCV88_11415</name>
</gene>
<keyword evidence="12 14" id="KW-0961">Cell wall biogenesis/degradation</keyword>
<comment type="catalytic activity">
    <reaction evidence="13 14">
        <text>UDP-N-acetyl-alpha-D-muramate + L-alanine + ATP = UDP-N-acetyl-alpha-D-muramoyl-L-alanine + ADP + phosphate + H(+)</text>
        <dbReference type="Rhea" id="RHEA:23372"/>
        <dbReference type="ChEBI" id="CHEBI:15378"/>
        <dbReference type="ChEBI" id="CHEBI:30616"/>
        <dbReference type="ChEBI" id="CHEBI:43474"/>
        <dbReference type="ChEBI" id="CHEBI:57972"/>
        <dbReference type="ChEBI" id="CHEBI:70757"/>
        <dbReference type="ChEBI" id="CHEBI:83898"/>
        <dbReference type="ChEBI" id="CHEBI:456216"/>
        <dbReference type="EC" id="6.3.2.8"/>
    </reaction>
</comment>
<evidence type="ECO:0000256" key="13">
    <source>
        <dbReference type="ARBA" id="ARBA00047833"/>
    </source>
</evidence>
<dbReference type="GO" id="GO:0008763">
    <property type="term" value="F:UDP-N-acetylmuramate-L-alanine ligase activity"/>
    <property type="evidence" value="ECO:0007669"/>
    <property type="project" value="UniProtKB-EC"/>
</dbReference>
<dbReference type="PANTHER" id="PTHR43445:SF3">
    <property type="entry name" value="UDP-N-ACETYLMURAMATE--L-ALANINE LIGASE"/>
    <property type="match status" value="1"/>
</dbReference>
<evidence type="ECO:0000256" key="9">
    <source>
        <dbReference type="ARBA" id="ARBA00022960"/>
    </source>
</evidence>
<dbReference type="InterPro" id="IPR036565">
    <property type="entry name" value="Mur-like_cat_sf"/>
</dbReference>
<evidence type="ECO:0000256" key="7">
    <source>
        <dbReference type="ARBA" id="ARBA00022741"/>
    </source>
</evidence>
<evidence type="ECO:0000256" key="10">
    <source>
        <dbReference type="ARBA" id="ARBA00022984"/>
    </source>
</evidence>
<keyword evidence="8 14" id="KW-0067">ATP-binding</keyword>
<dbReference type="EMBL" id="JAOQJQ010000004">
    <property type="protein sequence ID" value="MCU6762940.1"/>
    <property type="molecule type" value="Genomic_DNA"/>
</dbReference>
<dbReference type="SUPFAM" id="SSF53623">
    <property type="entry name" value="MurD-like peptide ligases, catalytic domain"/>
    <property type="match status" value="1"/>
</dbReference>
<evidence type="ECO:0000256" key="3">
    <source>
        <dbReference type="ARBA" id="ARBA00012211"/>
    </source>
</evidence>
<keyword evidence="9 14" id="KW-0133">Cell shape</keyword>
<dbReference type="Gene3D" id="3.40.1190.10">
    <property type="entry name" value="Mur-like, catalytic domain"/>
    <property type="match status" value="1"/>
</dbReference>
<evidence type="ECO:0000256" key="8">
    <source>
        <dbReference type="ARBA" id="ARBA00022840"/>
    </source>
</evidence>
<dbReference type="EC" id="6.3.2.8" evidence="3 14"/>
<keyword evidence="4 14" id="KW-0963">Cytoplasm</keyword>
<evidence type="ECO:0000256" key="6">
    <source>
        <dbReference type="ARBA" id="ARBA00022618"/>
    </source>
</evidence>
<evidence type="ECO:0000313" key="19">
    <source>
        <dbReference type="Proteomes" id="UP001652442"/>
    </source>
</evidence>
<comment type="caution">
    <text evidence="18">The sequence shown here is derived from an EMBL/GenBank/DDBJ whole genome shotgun (WGS) entry which is preliminary data.</text>
</comment>